<comment type="subcellular location">
    <subcellularLocation>
        <location evidence="1">Membrane</location>
        <topology evidence="1">Multi-pass membrane protein</topology>
    </subcellularLocation>
</comment>
<name>A0A2U3K0M7_9BACT</name>
<protein>
    <recommendedName>
        <fullName evidence="8">DUF4870 domain-containing protein</fullName>
    </recommendedName>
</protein>
<keyword evidence="3 5" id="KW-1133">Transmembrane helix</keyword>
<feature type="transmembrane region" description="Helical" evidence="5">
    <location>
        <begin position="62"/>
        <end position="84"/>
    </location>
</feature>
<reference evidence="7" key="1">
    <citation type="submission" date="2018-02" db="EMBL/GenBank/DDBJ databases">
        <authorList>
            <person name="Hausmann B."/>
        </authorList>
    </citation>
    <scope>NUCLEOTIDE SEQUENCE [LARGE SCALE GENOMIC DNA]</scope>
    <source>
        <strain evidence="7">Peat soil MAG SbA1</strain>
    </source>
</reference>
<keyword evidence="2 5" id="KW-0812">Transmembrane</keyword>
<dbReference type="GO" id="GO:0016020">
    <property type="term" value="C:membrane"/>
    <property type="evidence" value="ECO:0007669"/>
    <property type="project" value="UniProtKB-SubCell"/>
</dbReference>
<sequence>MLAYVTIIPAIIFLVMEPYNKNRFVRFHAWQNIFFHGAWIVVWIALMILSAVLAFIPVLGHLVAFLLWMALAIGGIVIWIILLMKANGGQMYKLPFIGDLAEKQANAV</sequence>
<gene>
    <name evidence="6" type="ORF">SBA1_1140002</name>
</gene>
<dbReference type="PANTHER" id="PTHR36460">
    <property type="entry name" value="UPF0132 DOMAIN PROTEIN (AFU_ORTHOLOGUE AFUA_3G10255)"/>
    <property type="match status" value="1"/>
</dbReference>
<dbReference type="Proteomes" id="UP000238701">
    <property type="component" value="Unassembled WGS sequence"/>
</dbReference>
<dbReference type="Pfam" id="PF09685">
    <property type="entry name" value="MamF_MmsF"/>
    <property type="match status" value="1"/>
</dbReference>
<evidence type="ECO:0000256" key="4">
    <source>
        <dbReference type="ARBA" id="ARBA00023136"/>
    </source>
</evidence>
<evidence type="ECO:0008006" key="8">
    <source>
        <dbReference type="Google" id="ProtNLM"/>
    </source>
</evidence>
<organism evidence="6 7">
    <name type="scientific">Candidatus Sulfotelmatobacter kueseliae</name>
    <dbReference type="NCBI Taxonomy" id="2042962"/>
    <lineage>
        <taxon>Bacteria</taxon>
        <taxon>Pseudomonadati</taxon>
        <taxon>Acidobacteriota</taxon>
        <taxon>Terriglobia</taxon>
        <taxon>Terriglobales</taxon>
        <taxon>Candidatus Korobacteraceae</taxon>
        <taxon>Candidatus Sulfotelmatobacter</taxon>
    </lineage>
</organism>
<evidence type="ECO:0000313" key="7">
    <source>
        <dbReference type="Proteomes" id="UP000238701"/>
    </source>
</evidence>
<dbReference type="AlphaFoldDB" id="A0A2U3K0M7"/>
<accession>A0A2U3K0M7</accession>
<proteinExistence type="predicted"/>
<keyword evidence="4 5" id="KW-0472">Membrane</keyword>
<dbReference type="InterPro" id="IPR019109">
    <property type="entry name" value="MamF_MmsF"/>
</dbReference>
<evidence type="ECO:0000256" key="5">
    <source>
        <dbReference type="SAM" id="Phobius"/>
    </source>
</evidence>
<feature type="transmembrane region" description="Helical" evidence="5">
    <location>
        <begin position="33"/>
        <end position="56"/>
    </location>
</feature>
<evidence type="ECO:0000256" key="1">
    <source>
        <dbReference type="ARBA" id="ARBA00004141"/>
    </source>
</evidence>
<evidence type="ECO:0000313" key="6">
    <source>
        <dbReference type="EMBL" id="SPF33090.1"/>
    </source>
</evidence>
<dbReference type="PANTHER" id="PTHR36460:SF1">
    <property type="entry name" value="UPF0132 DOMAIN PROTEIN (AFU_ORTHOLOGUE AFUA_3G10255)"/>
    <property type="match status" value="1"/>
</dbReference>
<evidence type="ECO:0000256" key="2">
    <source>
        <dbReference type="ARBA" id="ARBA00022692"/>
    </source>
</evidence>
<evidence type="ECO:0000256" key="3">
    <source>
        <dbReference type="ARBA" id="ARBA00022989"/>
    </source>
</evidence>
<dbReference type="EMBL" id="OMOD01000018">
    <property type="protein sequence ID" value="SPF33090.1"/>
    <property type="molecule type" value="Genomic_DNA"/>
</dbReference>